<feature type="domain" description="Glycosyl hydrolase family 13 catalytic" evidence="4">
    <location>
        <begin position="215"/>
        <end position="631"/>
    </location>
</feature>
<comment type="caution">
    <text evidence="5">The sequence shown here is derived from an EMBL/GenBank/DDBJ whole genome shotgun (WGS) entry which is preliminary data.</text>
</comment>
<dbReference type="InterPro" id="IPR013780">
    <property type="entry name" value="Glyco_hydro_b"/>
</dbReference>
<dbReference type="SUPFAM" id="SSF81296">
    <property type="entry name" value="E set domains"/>
    <property type="match status" value="1"/>
</dbReference>
<protein>
    <submittedName>
        <fullName evidence="5">Isoamylase</fullName>
    </submittedName>
</protein>
<dbReference type="InterPro" id="IPR017853">
    <property type="entry name" value="GH"/>
</dbReference>
<dbReference type="GO" id="GO:0005975">
    <property type="term" value="P:carbohydrate metabolic process"/>
    <property type="evidence" value="ECO:0007669"/>
    <property type="project" value="InterPro"/>
</dbReference>
<evidence type="ECO:0000256" key="2">
    <source>
        <dbReference type="ARBA" id="ARBA00023295"/>
    </source>
</evidence>
<dbReference type="EMBL" id="LDJL01000002">
    <property type="protein sequence ID" value="KRG71688.1"/>
    <property type="molecule type" value="Genomic_DNA"/>
</dbReference>
<dbReference type="CDD" id="cd02856">
    <property type="entry name" value="E_set_GDE_Isoamylase_N"/>
    <property type="match status" value="1"/>
</dbReference>
<dbReference type="PATRIC" id="fig|344882.3.peg.1772"/>
<sequence length="780" mass="87407">METSTRLKQRRWPATLLLACMLGAAGSASAAINQENLGARYLDNGRISFRVFSANATRIELELYKDYKDAEPVATFVMEKNNDTRNIWRQSISVQAIRERWGIKGPIYYGYRAWGPNWPYQPGWRKGSQIGFISDVDADGNRFNPNKLLLDPYALETRRDPLYDQCRDGTLLASGPEHRAKDSAACAPKGLVLEPDNTPTGDKPQRPFRDEIIYEVNVRGFTMDDPSVPKELRGTYAGAALKAEYLASLGVTAVEFLPVQETQNETNHLEASTDGDNYWGYSTLNYFSPDRRYSAARLTPRTSGEVRKEWKNMVKAFHDAGIKVYIDVVYNHTGEGGAWGGSDGRSTYNIMSWRGLDNATYYSLTDDHQYSWDNTGVGGNYNSYNPIAQNLIIDSLAYWRDEMGVDGFRFDLASVLGNTCEHGCFNYDRDNPNTALNRIAAEIAPRGINGGPGVDLIAEPWAIGGNSYQVGNFPQGWVEWNDKYRDAVRTDQNRLGVIPLTLGELATRLAGSYDLYQDDGRRPWNSVNFVVAHDGFTLNDLYSYNDKQNNQPWPYGPSDGGTDNNLSWDHAGNGAEQRKAARTGMALLMLSAGVPMMTGGDEGLRTVFGNNNPYNLDSSANYLHWTRDQFEGYQQVFTERLLAFRRNHPSLRPSDYYSGADNNGNVLEQLRWFRPDGAQADPAYFENPDNHAIAWRIDGSEFGDPVGSDTVYVAYNGWQGDVEFNLPWPGPGKQWYRVMDTASWNEGLDSIVEPGSEVLIGGENTRYGLQSRSVLLLIAR</sequence>
<dbReference type="GO" id="GO:0004553">
    <property type="term" value="F:hydrolase activity, hydrolyzing O-glycosyl compounds"/>
    <property type="evidence" value="ECO:0007669"/>
    <property type="project" value="InterPro"/>
</dbReference>
<keyword evidence="3" id="KW-0732">Signal</keyword>
<keyword evidence="6" id="KW-1185">Reference proteome</keyword>
<dbReference type="CDD" id="cd11326">
    <property type="entry name" value="AmyAc_Glg_debranch"/>
    <property type="match status" value="1"/>
</dbReference>
<proteinExistence type="inferred from homology"/>
<keyword evidence="2" id="KW-0378">Hydrolase</keyword>
<dbReference type="Pfam" id="PF00128">
    <property type="entry name" value="Alpha-amylase"/>
    <property type="match status" value="1"/>
</dbReference>
<comment type="similarity">
    <text evidence="1">Belongs to the glycosyl hydrolase 13 family.</text>
</comment>
<dbReference type="InterPro" id="IPR013783">
    <property type="entry name" value="Ig-like_fold"/>
</dbReference>
<dbReference type="InterPro" id="IPR004193">
    <property type="entry name" value="Glyco_hydro_13_N"/>
</dbReference>
<gene>
    <name evidence="5" type="ORF">ABB29_02820</name>
</gene>
<evidence type="ECO:0000256" key="3">
    <source>
        <dbReference type="SAM" id="SignalP"/>
    </source>
</evidence>
<dbReference type="Gene3D" id="2.60.40.1180">
    <property type="entry name" value="Golgi alpha-mannosidase II"/>
    <property type="match status" value="1"/>
</dbReference>
<dbReference type="InterPro" id="IPR014756">
    <property type="entry name" value="Ig_E-set"/>
</dbReference>
<dbReference type="Pfam" id="PF02922">
    <property type="entry name" value="CBM_48"/>
    <property type="match status" value="1"/>
</dbReference>
<evidence type="ECO:0000313" key="5">
    <source>
        <dbReference type="EMBL" id="KRG71688.1"/>
    </source>
</evidence>
<accession>A0A0R0D2T2</accession>
<dbReference type="Gene3D" id="2.60.40.10">
    <property type="entry name" value="Immunoglobulins"/>
    <property type="match status" value="1"/>
</dbReference>
<dbReference type="InterPro" id="IPR006047">
    <property type="entry name" value="GH13_cat_dom"/>
</dbReference>
<dbReference type="Gene3D" id="3.20.20.80">
    <property type="entry name" value="Glycosidases"/>
    <property type="match status" value="1"/>
</dbReference>
<dbReference type="InterPro" id="IPR048644">
    <property type="entry name" value="Isoamylase_C"/>
</dbReference>
<dbReference type="OrthoDB" id="3236218at2"/>
<feature type="signal peptide" evidence="3">
    <location>
        <begin position="1"/>
        <end position="30"/>
    </location>
</feature>
<dbReference type="AlphaFoldDB" id="A0A0R0D2T2"/>
<dbReference type="SUPFAM" id="SSF51445">
    <property type="entry name" value="(Trans)glycosidases"/>
    <property type="match status" value="1"/>
</dbReference>
<organism evidence="5 6">
    <name type="scientific">Pseudoxanthomonas dokdonensis</name>
    <dbReference type="NCBI Taxonomy" id="344882"/>
    <lineage>
        <taxon>Bacteria</taxon>
        <taxon>Pseudomonadati</taxon>
        <taxon>Pseudomonadota</taxon>
        <taxon>Gammaproteobacteria</taxon>
        <taxon>Lysobacterales</taxon>
        <taxon>Lysobacteraceae</taxon>
        <taxon>Pseudoxanthomonas</taxon>
    </lineage>
</organism>
<dbReference type="PANTHER" id="PTHR43002">
    <property type="entry name" value="GLYCOGEN DEBRANCHING ENZYME"/>
    <property type="match status" value="1"/>
</dbReference>
<keyword evidence="2" id="KW-0326">Glycosidase</keyword>
<dbReference type="Proteomes" id="UP000052052">
    <property type="component" value="Unassembled WGS sequence"/>
</dbReference>
<reference evidence="5 6" key="1">
    <citation type="submission" date="2015-05" db="EMBL/GenBank/DDBJ databases">
        <title>Genome sequencing and analysis of members of genus Stenotrophomonas.</title>
        <authorList>
            <person name="Patil P.P."/>
            <person name="Midha S."/>
            <person name="Patil P.B."/>
        </authorList>
    </citation>
    <scope>NUCLEOTIDE SEQUENCE [LARGE SCALE GENOMIC DNA]</scope>
    <source>
        <strain evidence="5 6">DSM 21858</strain>
    </source>
</reference>
<evidence type="ECO:0000313" key="6">
    <source>
        <dbReference type="Proteomes" id="UP000052052"/>
    </source>
</evidence>
<evidence type="ECO:0000256" key="1">
    <source>
        <dbReference type="ARBA" id="ARBA00008061"/>
    </source>
</evidence>
<feature type="chain" id="PRO_5006395091" evidence="3">
    <location>
        <begin position="31"/>
        <end position="780"/>
    </location>
</feature>
<dbReference type="InterPro" id="IPR044505">
    <property type="entry name" value="GlgX_Isoamylase_N_E_set"/>
</dbReference>
<dbReference type="SUPFAM" id="SSF51011">
    <property type="entry name" value="Glycosyl hydrolase domain"/>
    <property type="match status" value="1"/>
</dbReference>
<name>A0A0R0D2T2_9GAMM</name>
<dbReference type="Pfam" id="PF21331">
    <property type="entry name" value="Isoamylase_C"/>
    <property type="match status" value="1"/>
</dbReference>
<dbReference type="RefSeq" id="WP_057657082.1">
    <property type="nucleotide sequence ID" value="NZ_LDJL01000002.1"/>
</dbReference>
<evidence type="ECO:0000259" key="4">
    <source>
        <dbReference type="SMART" id="SM00642"/>
    </source>
</evidence>
<dbReference type="SMART" id="SM00642">
    <property type="entry name" value="Aamy"/>
    <property type="match status" value="1"/>
</dbReference>
<dbReference type="STRING" id="344882.ABB29_02820"/>